<keyword evidence="2" id="KW-0805">Transcription regulation</keyword>
<dbReference type="GO" id="GO:0016987">
    <property type="term" value="F:sigma factor activity"/>
    <property type="evidence" value="ECO:0007669"/>
    <property type="project" value="UniProtKB-KW"/>
</dbReference>
<evidence type="ECO:0000256" key="6">
    <source>
        <dbReference type="SAM" id="MobiDB-lite"/>
    </source>
</evidence>
<dbReference type="SUPFAM" id="SSF88946">
    <property type="entry name" value="Sigma2 domain of RNA polymerase sigma factors"/>
    <property type="match status" value="1"/>
</dbReference>
<gene>
    <name evidence="9" type="ORF">ENR23_02720</name>
</gene>
<comment type="similarity">
    <text evidence="1">Belongs to the sigma-70 factor family. ECF subfamily.</text>
</comment>
<sequence>MPDDPLPLETTVTLLQRIRAGDSAARDQLIARYLPLLRAWAHGRLPAGARGLADTDDLVQVTLLRALNRLETFEYRHEGGFLAYLRHSVLNAIRQEVRRARRKPPGEPLDDAQPDPGESVSSRVAQRETFERYEEALMELTEDQREAVMLRLEFGLSYPEIAEALGRPSANAARMLVVRGLVTLAERLADHAPGGD</sequence>
<dbReference type="InterPro" id="IPR036388">
    <property type="entry name" value="WH-like_DNA-bd_sf"/>
</dbReference>
<dbReference type="PANTHER" id="PTHR43133:SF8">
    <property type="entry name" value="RNA POLYMERASE SIGMA FACTOR HI_1459-RELATED"/>
    <property type="match status" value="1"/>
</dbReference>
<dbReference type="GO" id="GO:0006352">
    <property type="term" value="P:DNA-templated transcription initiation"/>
    <property type="evidence" value="ECO:0007669"/>
    <property type="project" value="InterPro"/>
</dbReference>
<dbReference type="SUPFAM" id="SSF88659">
    <property type="entry name" value="Sigma3 and sigma4 domains of RNA polymerase sigma factors"/>
    <property type="match status" value="1"/>
</dbReference>
<evidence type="ECO:0000256" key="4">
    <source>
        <dbReference type="ARBA" id="ARBA00023125"/>
    </source>
</evidence>
<name>A0A832I4D2_UNCEI</name>
<evidence type="ECO:0000313" key="9">
    <source>
        <dbReference type="EMBL" id="HGZ42333.1"/>
    </source>
</evidence>
<evidence type="ECO:0000259" key="7">
    <source>
        <dbReference type="Pfam" id="PF04542"/>
    </source>
</evidence>
<dbReference type="NCBIfam" id="TIGR02937">
    <property type="entry name" value="sigma70-ECF"/>
    <property type="match status" value="1"/>
</dbReference>
<dbReference type="Pfam" id="PF08281">
    <property type="entry name" value="Sigma70_r4_2"/>
    <property type="match status" value="1"/>
</dbReference>
<dbReference type="EMBL" id="DSQF01000004">
    <property type="protein sequence ID" value="HGZ42333.1"/>
    <property type="molecule type" value="Genomic_DNA"/>
</dbReference>
<dbReference type="Pfam" id="PF04542">
    <property type="entry name" value="Sigma70_r2"/>
    <property type="match status" value="1"/>
</dbReference>
<evidence type="ECO:0000259" key="8">
    <source>
        <dbReference type="Pfam" id="PF08281"/>
    </source>
</evidence>
<dbReference type="InterPro" id="IPR013324">
    <property type="entry name" value="RNA_pol_sigma_r3/r4-like"/>
</dbReference>
<dbReference type="Gene3D" id="1.10.10.10">
    <property type="entry name" value="Winged helix-like DNA-binding domain superfamily/Winged helix DNA-binding domain"/>
    <property type="match status" value="1"/>
</dbReference>
<feature type="domain" description="RNA polymerase sigma factor 70 region 4 type 2" evidence="8">
    <location>
        <begin position="131"/>
        <end position="176"/>
    </location>
</feature>
<evidence type="ECO:0000256" key="5">
    <source>
        <dbReference type="ARBA" id="ARBA00023163"/>
    </source>
</evidence>
<dbReference type="InterPro" id="IPR039425">
    <property type="entry name" value="RNA_pol_sigma-70-like"/>
</dbReference>
<dbReference type="InterPro" id="IPR014284">
    <property type="entry name" value="RNA_pol_sigma-70_dom"/>
</dbReference>
<feature type="region of interest" description="Disordered" evidence="6">
    <location>
        <begin position="99"/>
        <end position="125"/>
    </location>
</feature>
<keyword evidence="3" id="KW-0731">Sigma factor</keyword>
<dbReference type="InterPro" id="IPR013249">
    <property type="entry name" value="RNA_pol_sigma70_r4_t2"/>
</dbReference>
<organism evidence="9">
    <name type="scientific">Eiseniibacteriota bacterium</name>
    <dbReference type="NCBI Taxonomy" id="2212470"/>
    <lineage>
        <taxon>Bacteria</taxon>
        <taxon>Candidatus Eiseniibacteriota</taxon>
    </lineage>
</organism>
<accession>A0A832I4D2</accession>
<protein>
    <submittedName>
        <fullName evidence="9">Sigma-70 family RNA polymerase sigma factor</fullName>
    </submittedName>
</protein>
<dbReference type="PANTHER" id="PTHR43133">
    <property type="entry name" value="RNA POLYMERASE ECF-TYPE SIGMA FACTO"/>
    <property type="match status" value="1"/>
</dbReference>
<dbReference type="GO" id="GO:0003677">
    <property type="term" value="F:DNA binding"/>
    <property type="evidence" value="ECO:0007669"/>
    <property type="project" value="UniProtKB-KW"/>
</dbReference>
<keyword evidence="4" id="KW-0238">DNA-binding</keyword>
<feature type="domain" description="RNA polymerase sigma-70 region 2" evidence="7">
    <location>
        <begin position="29"/>
        <end position="102"/>
    </location>
</feature>
<reference evidence="9" key="1">
    <citation type="journal article" date="2020" name="mSystems">
        <title>Genome- and Community-Level Interaction Insights into Carbon Utilization and Element Cycling Functions of Hydrothermarchaeota in Hydrothermal Sediment.</title>
        <authorList>
            <person name="Zhou Z."/>
            <person name="Liu Y."/>
            <person name="Xu W."/>
            <person name="Pan J."/>
            <person name="Luo Z.H."/>
            <person name="Li M."/>
        </authorList>
    </citation>
    <scope>NUCLEOTIDE SEQUENCE [LARGE SCALE GENOMIC DNA]</scope>
    <source>
        <strain evidence="9">SpSt-381</strain>
    </source>
</reference>
<dbReference type="InterPro" id="IPR007627">
    <property type="entry name" value="RNA_pol_sigma70_r2"/>
</dbReference>
<dbReference type="Gene3D" id="1.10.1740.10">
    <property type="match status" value="1"/>
</dbReference>
<dbReference type="InterPro" id="IPR013325">
    <property type="entry name" value="RNA_pol_sigma_r2"/>
</dbReference>
<dbReference type="AlphaFoldDB" id="A0A832I4D2"/>
<evidence type="ECO:0000256" key="3">
    <source>
        <dbReference type="ARBA" id="ARBA00023082"/>
    </source>
</evidence>
<proteinExistence type="inferred from homology"/>
<keyword evidence="5" id="KW-0804">Transcription</keyword>
<evidence type="ECO:0000256" key="1">
    <source>
        <dbReference type="ARBA" id="ARBA00010641"/>
    </source>
</evidence>
<evidence type="ECO:0000256" key="2">
    <source>
        <dbReference type="ARBA" id="ARBA00023015"/>
    </source>
</evidence>
<comment type="caution">
    <text evidence="9">The sequence shown here is derived from an EMBL/GenBank/DDBJ whole genome shotgun (WGS) entry which is preliminary data.</text>
</comment>